<dbReference type="EMBL" id="WIXI01000041">
    <property type="protein sequence ID" value="MQY46593.1"/>
    <property type="molecule type" value="Genomic_DNA"/>
</dbReference>
<dbReference type="EC" id="2.7.13.3" evidence="2"/>
<keyword evidence="4" id="KW-0808">Transferase</keyword>
<dbReference type="Proteomes" id="UP000435138">
    <property type="component" value="Unassembled WGS sequence"/>
</dbReference>
<dbReference type="CDD" id="cd00082">
    <property type="entry name" value="HisKA"/>
    <property type="match status" value="1"/>
</dbReference>
<dbReference type="PANTHER" id="PTHR43547:SF2">
    <property type="entry name" value="HYBRID SIGNAL TRANSDUCTION HISTIDINE KINASE C"/>
    <property type="match status" value="1"/>
</dbReference>
<organism evidence="9 10">
    <name type="scientific">Endobacterium cereale</name>
    <dbReference type="NCBI Taxonomy" id="2663029"/>
    <lineage>
        <taxon>Bacteria</taxon>
        <taxon>Pseudomonadati</taxon>
        <taxon>Pseudomonadota</taxon>
        <taxon>Alphaproteobacteria</taxon>
        <taxon>Hyphomicrobiales</taxon>
        <taxon>Rhizobiaceae</taxon>
        <taxon>Endobacterium</taxon>
    </lineage>
</organism>
<dbReference type="PRINTS" id="PR00344">
    <property type="entry name" value="BCTRLSENSOR"/>
</dbReference>
<sequence>MSKVSFLLVDDLEENLISLEALLRRDGLNLLKARSGDQALELLLEHDVALALIDVQMPGLNGFELAELMRGNERTRRVPIIFVTAGNTSDSRWRFQGYEAGAVDFIQKPIEPDVLRSKAEVFFELYRQRQQIAAQRDELQQQAEALKDADRRKDEFLATLAHELRNPLAPLRNGLDILQRNPGGANAAEIRNMMDRQLVHLVRLIDDLLDVSRVSQGKIELRKNTVRMDDIIRTAVESSRPLIDGGGHKLTIAMPSDVLWVDGDQVRLSQAISNLLNNAAKYTPEDGLIDLHVSHDGEQVAIRVTDNGVGIPSDMQSKVFHMFTQIDDHLQRSQGGLGIGLALVRQLVEMHGGSVDAYSSGPGKGSRFTIRLPMAAAPEQPQVALHQNQEMASFRSLKVLVVDDNPIIADTLGMMLEDIGHEFEAVHDGREALDAARHYRPDVILLDIGLPGMNGYEVCKAFRGEPEFEHTPIIAQTGWGQDRDKELATEAGFDFHLTKPVPLEQLQKVFAGL</sequence>
<feature type="domain" description="Response regulatory" evidence="8">
    <location>
        <begin position="5"/>
        <end position="123"/>
    </location>
</feature>
<dbReference type="Pfam" id="PF02518">
    <property type="entry name" value="HATPase_c"/>
    <property type="match status" value="1"/>
</dbReference>
<evidence type="ECO:0000313" key="9">
    <source>
        <dbReference type="EMBL" id="MQY46593.1"/>
    </source>
</evidence>
<keyword evidence="3 6" id="KW-0597">Phosphoprotein</keyword>
<dbReference type="Gene3D" id="1.10.287.130">
    <property type="match status" value="1"/>
</dbReference>
<proteinExistence type="predicted"/>
<evidence type="ECO:0000313" key="10">
    <source>
        <dbReference type="Proteomes" id="UP000435138"/>
    </source>
</evidence>
<keyword evidence="5" id="KW-0418">Kinase</keyword>
<dbReference type="InterPro" id="IPR005467">
    <property type="entry name" value="His_kinase_dom"/>
</dbReference>
<dbReference type="SUPFAM" id="SSF55874">
    <property type="entry name" value="ATPase domain of HSP90 chaperone/DNA topoisomerase II/histidine kinase"/>
    <property type="match status" value="1"/>
</dbReference>
<dbReference type="CDD" id="cd17580">
    <property type="entry name" value="REC_2_DhkD-like"/>
    <property type="match status" value="1"/>
</dbReference>
<evidence type="ECO:0000256" key="6">
    <source>
        <dbReference type="PROSITE-ProRule" id="PRU00169"/>
    </source>
</evidence>
<evidence type="ECO:0000256" key="4">
    <source>
        <dbReference type="ARBA" id="ARBA00022679"/>
    </source>
</evidence>
<dbReference type="SMART" id="SM00388">
    <property type="entry name" value="HisKA"/>
    <property type="match status" value="1"/>
</dbReference>
<feature type="modified residue" description="4-aspartylphosphate" evidence="6">
    <location>
        <position position="447"/>
    </location>
</feature>
<evidence type="ECO:0000259" key="8">
    <source>
        <dbReference type="PROSITE" id="PS50110"/>
    </source>
</evidence>
<dbReference type="GO" id="GO:0000155">
    <property type="term" value="F:phosphorelay sensor kinase activity"/>
    <property type="evidence" value="ECO:0007669"/>
    <property type="project" value="InterPro"/>
</dbReference>
<protein>
    <recommendedName>
        <fullName evidence="2">histidine kinase</fullName>
        <ecNumber evidence="2">2.7.13.3</ecNumber>
    </recommendedName>
</protein>
<accession>A0A6A8A650</accession>
<dbReference type="PROSITE" id="PS50109">
    <property type="entry name" value="HIS_KIN"/>
    <property type="match status" value="1"/>
</dbReference>
<dbReference type="Gene3D" id="3.40.50.2300">
    <property type="match status" value="2"/>
</dbReference>
<keyword evidence="10" id="KW-1185">Reference proteome</keyword>
<evidence type="ECO:0000256" key="1">
    <source>
        <dbReference type="ARBA" id="ARBA00000085"/>
    </source>
</evidence>
<dbReference type="SMART" id="SM00448">
    <property type="entry name" value="REC"/>
    <property type="match status" value="2"/>
</dbReference>
<comment type="catalytic activity">
    <reaction evidence="1">
        <text>ATP + protein L-histidine = ADP + protein N-phospho-L-histidine.</text>
        <dbReference type="EC" id="2.7.13.3"/>
    </reaction>
</comment>
<dbReference type="PROSITE" id="PS50110">
    <property type="entry name" value="RESPONSE_REGULATORY"/>
    <property type="match status" value="2"/>
</dbReference>
<dbReference type="InterPro" id="IPR003594">
    <property type="entry name" value="HATPase_dom"/>
</dbReference>
<dbReference type="FunFam" id="3.30.565.10:FF:000006">
    <property type="entry name" value="Sensor histidine kinase WalK"/>
    <property type="match status" value="1"/>
</dbReference>
<dbReference type="Pfam" id="PF00072">
    <property type="entry name" value="Response_reg"/>
    <property type="match status" value="2"/>
</dbReference>
<feature type="modified residue" description="4-aspartylphosphate" evidence="6">
    <location>
        <position position="54"/>
    </location>
</feature>
<dbReference type="SMART" id="SM00387">
    <property type="entry name" value="HATPase_c"/>
    <property type="match status" value="1"/>
</dbReference>
<evidence type="ECO:0000259" key="7">
    <source>
        <dbReference type="PROSITE" id="PS50109"/>
    </source>
</evidence>
<name>A0A6A8A650_9HYPH</name>
<dbReference type="Gene3D" id="3.30.565.10">
    <property type="entry name" value="Histidine kinase-like ATPase, C-terminal domain"/>
    <property type="match status" value="1"/>
</dbReference>
<dbReference type="CDD" id="cd16922">
    <property type="entry name" value="HATPase_EvgS-ArcB-TorS-like"/>
    <property type="match status" value="1"/>
</dbReference>
<evidence type="ECO:0000256" key="5">
    <source>
        <dbReference type="ARBA" id="ARBA00022777"/>
    </source>
</evidence>
<dbReference type="InterPro" id="IPR004358">
    <property type="entry name" value="Sig_transdc_His_kin-like_C"/>
</dbReference>
<dbReference type="Pfam" id="PF00512">
    <property type="entry name" value="HisKA"/>
    <property type="match status" value="1"/>
</dbReference>
<evidence type="ECO:0000256" key="3">
    <source>
        <dbReference type="ARBA" id="ARBA00022553"/>
    </source>
</evidence>
<feature type="domain" description="Response regulatory" evidence="8">
    <location>
        <begin position="398"/>
        <end position="513"/>
    </location>
</feature>
<dbReference type="InterPro" id="IPR036890">
    <property type="entry name" value="HATPase_C_sf"/>
</dbReference>
<dbReference type="InterPro" id="IPR003661">
    <property type="entry name" value="HisK_dim/P_dom"/>
</dbReference>
<dbReference type="InterPro" id="IPR011006">
    <property type="entry name" value="CheY-like_superfamily"/>
</dbReference>
<reference evidence="9 10" key="1">
    <citation type="submission" date="2019-11" db="EMBL/GenBank/DDBJ databases">
        <title>Genome analysis of Rhizobacterium cereale a novel genus and species isolated from maize roots in North Spain.</title>
        <authorList>
            <person name="Menendez E."/>
            <person name="Flores-Felix J.D."/>
            <person name="Ramirez-Bahena M.-H."/>
            <person name="Igual J.M."/>
            <person name="Garcia-Fraile P."/>
            <person name="Peix A."/>
            <person name="Velazquez E."/>
        </authorList>
    </citation>
    <scope>NUCLEOTIDE SEQUENCE [LARGE SCALE GENOMIC DNA]</scope>
    <source>
        <strain evidence="9 10">RZME27</strain>
    </source>
</reference>
<evidence type="ECO:0000256" key="2">
    <source>
        <dbReference type="ARBA" id="ARBA00012438"/>
    </source>
</evidence>
<dbReference type="SUPFAM" id="SSF52172">
    <property type="entry name" value="CheY-like"/>
    <property type="match status" value="2"/>
</dbReference>
<dbReference type="AlphaFoldDB" id="A0A6A8A650"/>
<comment type="caution">
    <text evidence="9">The sequence shown here is derived from an EMBL/GenBank/DDBJ whole genome shotgun (WGS) entry which is preliminary data.</text>
</comment>
<dbReference type="PANTHER" id="PTHR43547">
    <property type="entry name" value="TWO-COMPONENT HISTIDINE KINASE"/>
    <property type="match status" value="1"/>
</dbReference>
<dbReference type="InterPro" id="IPR001789">
    <property type="entry name" value="Sig_transdc_resp-reg_receiver"/>
</dbReference>
<feature type="domain" description="Histidine kinase" evidence="7">
    <location>
        <begin position="159"/>
        <end position="376"/>
    </location>
</feature>
<gene>
    <name evidence="9" type="ORF">GAO09_11110</name>
</gene>
<dbReference type="RefSeq" id="WP_153354082.1">
    <property type="nucleotide sequence ID" value="NZ_WIXI01000041.1"/>
</dbReference>